<comment type="caution">
    <text evidence="2">The sequence shown here is derived from an EMBL/GenBank/DDBJ whole genome shotgun (WGS) entry which is preliminary data.</text>
</comment>
<dbReference type="Pfam" id="PF04994">
    <property type="entry name" value="TfoX_C"/>
    <property type="match status" value="1"/>
</dbReference>
<dbReference type="InterPro" id="IPR047525">
    <property type="entry name" value="TfoX-like"/>
</dbReference>
<evidence type="ECO:0000313" key="3">
    <source>
        <dbReference type="Proteomes" id="UP001152485"/>
    </source>
</evidence>
<reference evidence="2 3" key="1">
    <citation type="submission" date="2022-07" db="EMBL/GenBank/DDBJ databases">
        <authorList>
            <person name="Criscuolo A."/>
        </authorList>
    </citation>
    <scope>NUCLEOTIDE SEQUENCE [LARGE SCALE GENOMIC DNA]</scope>
    <source>
        <strain evidence="3">CIP 111951</strain>
    </source>
</reference>
<dbReference type="InterPro" id="IPR007077">
    <property type="entry name" value="TfoX_C"/>
</dbReference>
<dbReference type="EMBL" id="CAMAPD010000006">
    <property type="protein sequence ID" value="CAH9057115.1"/>
    <property type="molecule type" value="Genomic_DNA"/>
</dbReference>
<dbReference type="RefSeq" id="WP_261592760.1">
    <property type="nucleotide sequence ID" value="NZ_CAMAPD010000006.1"/>
</dbReference>
<dbReference type="PANTHER" id="PTHR36121">
    <property type="entry name" value="PROTEIN SXY"/>
    <property type="match status" value="1"/>
</dbReference>
<evidence type="ECO:0000313" key="2">
    <source>
        <dbReference type="EMBL" id="CAH9057115.1"/>
    </source>
</evidence>
<dbReference type="Gene3D" id="1.10.150.20">
    <property type="entry name" value="5' to 3' exonuclease, C-terminal subdomain"/>
    <property type="match status" value="1"/>
</dbReference>
<dbReference type="Proteomes" id="UP001152485">
    <property type="component" value="Unassembled WGS sequence"/>
</dbReference>
<proteinExistence type="predicted"/>
<sequence>MKTIKDLPGLGEKSEQVLLSVGIDSIQALRQLGAVHAFIKVKKSNSTKPSMNLLYALVGALEGHHWLSVAKTQKAELLMLLEEYEEFEQLFKTNDEPFTLEQVINSAKHK</sequence>
<organism evidence="2 3">
    <name type="scientific">Pseudoalteromonas holothuriae</name>
    <dbReference type="NCBI Taxonomy" id="2963714"/>
    <lineage>
        <taxon>Bacteria</taxon>
        <taxon>Pseudomonadati</taxon>
        <taxon>Pseudomonadota</taxon>
        <taxon>Gammaproteobacteria</taxon>
        <taxon>Alteromonadales</taxon>
        <taxon>Pseudoalteromonadaceae</taxon>
        <taxon>Pseudoalteromonas</taxon>
    </lineage>
</organism>
<dbReference type="PANTHER" id="PTHR36121:SF1">
    <property type="entry name" value="PROTEIN SXY"/>
    <property type="match status" value="1"/>
</dbReference>
<gene>
    <name evidence="2" type="ORF">PSECIP111951_01596</name>
</gene>
<feature type="domain" description="TfoX C-terminal" evidence="1">
    <location>
        <begin position="2"/>
        <end position="78"/>
    </location>
</feature>
<name>A0ABN8UNE6_9GAMM</name>
<accession>A0ABN8UNE6</accession>
<protein>
    <recommendedName>
        <fullName evidence="1">TfoX C-terminal domain-containing protein</fullName>
    </recommendedName>
</protein>
<evidence type="ECO:0000259" key="1">
    <source>
        <dbReference type="Pfam" id="PF04994"/>
    </source>
</evidence>